<organism evidence="2 3">
    <name type="scientific">Desulfosarcina alkanivorans</name>
    <dbReference type="NCBI Taxonomy" id="571177"/>
    <lineage>
        <taxon>Bacteria</taxon>
        <taxon>Pseudomonadati</taxon>
        <taxon>Thermodesulfobacteriota</taxon>
        <taxon>Desulfobacteria</taxon>
        <taxon>Desulfobacterales</taxon>
        <taxon>Desulfosarcinaceae</taxon>
        <taxon>Desulfosarcina</taxon>
    </lineage>
</organism>
<dbReference type="Proteomes" id="UP000427906">
    <property type="component" value="Chromosome"/>
</dbReference>
<evidence type="ECO:0000313" key="2">
    <source>
        <dbReference type="EMBL" id="BBO68903.1"/>
    </source>
</evidence>
<proteinExistence type="predicted"/>
<protein>
    <submittedName>
        <fullName evidence="2">Uncharacterized protein</fullName>
    </submittedName>
</protein>
<dbReference type="KEGG" id="dalk:DSCA_28330"/>
<feature type="region of interest" description="Disordered" evidence="1">
    <location>
        <begin position="29"/>
        <end position="85"/>
    </location>
</feature>
<gene>
    <name evidence="2" type="ORF">DSCA_28330</name>
</gene>
<keyword evidence="3" id="KW-1185">Reference proteome</keyword>
<dbReference type="EMBL" id="AP021874">
    <property type="protein sequence ID" value="BBO68903.1"/>
    <property type="molecule type" value="Genomic_DNA"/>
</dbReference>
<reference evidence="2 3" key="1">
    <citation type="submission" date="2019-11" db="EMBL/GenBank/DDBJ databases">
        <title>Comparative genomics of hydrocarbon-degrading Desulfosarcina strains.</title>
        <authorList>
            <person name="Watanabe M."/>
            <person name="Kojima H."/>
            <person name="Fukui M."/>
        </authorList>
    </citation>
    <scope>NUCLEOTIDE SEQUENCE [LARGE SCALE GENOMIC DNA]</scope>
    <source>
        <strain evidence="2 3">PL12</strain>
    </source>
</reference>
<name>A0A5K7YK70_9BACT</name>
<evidence type="ECO:0000256" key="1">
    <source>
        <dbReference type="SAM" id="MobiDB-lite"/>
    </source>
</evidence>
<accession>A0A5K7YK70</accession>
<evidence type="ECO:0000313" key="3">
    <source>
        <dbReference type="Proteomes" id="UP000427906"/>
    </source>
</evidence>
<dbReference type="AlphaFoldDB" id="A0A5K7YK70"/>
<sequence>MPGQGGPSDAATCPGGHITAHGVGEQLVFKHGGGASGKIEGLHPSRRAATGDHPALFKPEGNDGRKKTGALWDQVQRAPVPVRMH</sequence>